<proteinExistence type="predicted"/>
<organism evidence="1 2">
    <name type="scientific">Roseisolibacter agri</name>
    <dbReference type="NCBI Taxonomy" id="2014610"/>
    <lineage>
        <taxon>Bacteria</taxon>
        <taxon>Pseudomonadati</taxon>
        <taxon>Gemmatimonadota</taxon>
        <taxon>Gemmatimonadia</taxon>
        <taxon>Gemmatimonadales</taxon>
        <taxon>Gemmatimonadaceae</taxon>
        <taxon>Roseisolibacter</taxon>
    </lineage>
</organism>
<gene>
    <name evidence="1" type="ORF">rosag_11480</name>
</gene>
<dbReference type="EMBL" id="BRXS01000002">
    <property type="protein sequence ID" value="GLC24635.1"/>
    <property type="molecule type" value="Genomic_DNA"/>
</dbReference>
<dbReference type="PROSITE" id="PS51257">
    <property type="entry name" value="PROKAR_LIPOPROTEIN"/>
    <property type="match status" value="1"/>
</dbReference>
<dbReference type="AlphaFoldDB" id="A0AA37Q119"/>
<protein>
    <submittedName>
        <fullName evidence="1">Uncharacterized protein</fullName>
    </submittedName>
</protein>
<dbReference type="Proteomes" id="UP001161325">
    <property type="component" value="Unassembled WGS sequence"/>
</dbReference>
<accession>A0AA37Q119</accession>
<evidence type="ECO:0000313" key="1">
    <source>
        <dbReference type="EMBL" id="GLC24635.1"/>
    </source>
</evidence>
<keyword evidence="2" id="KW-1185">Reference proteome</keyword>
<sequence>MAGTVKPRFGIIAISLLLACEQPRSVWSGDVTLTTQPTTLTLQESIRAPGPTHDLCFVPAVEGVRADWDSLVLPAGRGTRVEAVLITPAGQRDTLRHPPSPMIHRDSTGRVTDTVWARPTRPSAWMIAGLPCVWAHADTARGRRYVAIELRADRPLSIRGLHWWSGQRIAMP</sequence>
<name>A0AA37Q119_9BACT</name>
<evidence type="ECO:0000313" key="2">
    <source>
        <dbReference type="Proteomes" id="UP001161325"/>
    </source>
</evidence>
<reference evidence="1" key="1">
    <citation type="submission" date="2022-08" db="EMBL/GenBank/DDBJ databases">
        <title>Draft genome sequencing of Roseisolibacter agri AW1220.</title>
        <authorList>
            <person name="Tobiishi Y."/>
            <person name="Tonouchi A."/>
        </authorList>
    </citation>
    <scope>NUCLEOTIDE SEQUENCE</scope>
    <source>
        <strain evidence="1">AW1220</strain>
    </source>
</reference>
<comment type="caution">
    <text evidence="1">The sequence shown here is derived from an EMBL/GenBank/DDBJ whole genome shotgun (WGS) entry which is preliminary data.</text>
</comment>